<dbReference type="SUPFAM" id="SSF69118">
    <property type="entry name" value="AhpD-like"/>
    <property type="match status" value="1"/>
</dbReference>
<comment type="caution">
    <text evidence="2">The sequence shown here is derived from an EMBL/GenBank/DDBJ whole genome shotgun (WGS) entry which is preliminary data.</text>
</comment>
<evidence type="ECO:0000259" key="1">
    <source>
        <dbReference type="Pfam" id="PF02627"/>
    </source>
</evidence>
<dbReference type="InterPro" id="IPR003779">
    <property type="entry name" value="CMD-like"/>
</dbReference>
<dbReference type="PANTHER" id="PTHR35446:SF2">
    <property type="entry name" value="CARBOXYMUCONOLACTONE DECARBOXYLASE-LIKE DOMAIN-CONTAINING PROTEIN"/>
    <property type="match status" value="1"/>
</dbReference>
<organism evidence="2 3">
    <name type="scientific">Caballeronia grimmiae</name>
    <dbReference type="NCBI Taxonomy" id="1071679"/>
    <lineage>
        <taxon>Bacteria</taxon>
        <taxon>Pseudomonadati</taxon>
        <taxon>Pseudomonadota</taxon>
        <taxon>Betaproteobacteria</taxon>
        <taxon>Burkholderiales</taxon>
        <taxon>Burkholderiaceae</taxon>
        <taxon>Caballeronia</taxon>
    </lineage>
</organism>
<dbReference type="NCBIfam" id="TIGR01926">
    <property type="entry name" value="peroxid_rel"/>
    <property type="match status" value="1"/>
</dbReference>
<name>A0ABQ1RWX7_9BURK</name>
<gene>
    <name evidence="2" type="ORF">GCM10010985_41360</name>
</gene>
<evidence type="ECO:0000313" key="2">
    <source>
        <dbReference type="EMBL" id="GGD82625.1"/>
    </source>
</evidence>
<reference evidence="3" key="1">
    <citation type="journal article" date="2019" name="Int. J. Syst. Evol. Microbiol.">
        <title>The Global Catalogue of Microorganisms (GCM) 10K type strain sequencing project: providing services to taxonomists for standard genome sequencing and annotation.</title>
        <authorList>
            <consortium name="The Broad Institute Genomics Platform"/>
            <consortium name="The Broad Institute Genome Sequencing Center for Infectious Disease"/>
            <person name="Wu L."/>
            <person name="Ma J."/>
        </authorList>
    </citation>
    <scope>NUCLEOTIDE SEQUENCE [LARGE SCALE GENOMIC DNA]</scope>
    <source>
        <strain evidence="3">CGMCC 1.11013</strain>
    </source>
</reference>
<dbReference type="Gene3D" id="1.20.1290.10">
    <property type="entry name" value="AhpD-like"/>
    <property type="match status" value="1"/>
</dbReference>
<dbReference type="InterPro" id="IPR010195">
    <property type="entry name" value="Uncharacterised_peroxidase-rel"/>
</dbReference>
<dbReference type="InterPro" id="IPR029032">
    <property type="entry name" value="AhpD-like"/>
</dbReference>
<sequence>MKLFYMRQESQTMSTLAPEQDSLADANVSREPISRFVVPDETRLPTHVASIHAQFRRQYGFVPNWLAALSVNPDTAYRLVTFHEHLFDPHRSHLTAAERELIAVVTSAANGCSYCVFNHTQALASVTGDTVRAQRIAQGFHHVRLSPKETALAEVSERLTRDPSGIGEDDLQRLREIGFTQQAVTEVLEIAAFFNYANRLTIALNVVPDDQFFAGRDLKVA</sequence>
<dbReference type="EMBL" id="BMEG01000007">
    <property type="protein sequence ID" value="GGD82625.1"/>
    <property type="molecule type" value="Genomic_DNA"/>
</dbReference>
<accession>A0ABQ1RWX7</accession>
<dbReference type="Gene3D" id="1.20.5.810">
    <property type="entry name" value="AhpD-like"/>
    <property type="match status" value="1"/>
</dbReference>
<dbReference type="InterPro" id="IPR004675">
    <property type="entry name" value="AhpD_core"/>
</dbReference>
<protein>
    <submittedName>
        <fullName evidence="2">Alkyl hydroperoxide reductase AhpD</fullName>
    </submittedName>
</protein>
<proteinExistence type="predicted"/>
<dbReference type="Proteomes" id="UP000597138">
    <property type="component" value="Unassembled WGS sequence"/>
</dbReference>
<dbReference type="PANTHER" id="PTHR35446">
    <property type="entry name" value="SI:CH211-175M2.5"/>
    <property type="match status" value="1"/>
</dbReference>
<dbReference type="Pfam" id="PF02627">
    <property type="entry name" value="CMD"/>
    <property type="match status" value="1"/>
</dbReference>
<keyword evidence="3" id="KW-1185">Reference proteome</keyword>
<evidence type="ECO:0000313" key="3">
    <source>
        <dbReference type="Proteomes" id="UP000597138"/>
    </source>
</evidence>
<dbReference type="RefSeq" id="WP_229754012.1">
    <property type="nucleotide sequence ID" value="NZ_BMEG01000007.1"/>
</dbReference>
<dbReference type="NCBIfam" id="TIGR00778">
    <property type="entry name" value="ahpD_dom"/>
    <property type="match status" value="1"/>
</dbReference>
<feature type="domain" description="Carboxymuconolactone decarboxylase-like" evidence="1">
    <location>
        <begin position="73"/>
        <end position="124"/>
    </location>
</feature>